<proteinExistence type="predicted"/>
<gene>
    <name evidence="2" type="ORF">PPROV_000322400</name>
</gene>
<feature type="compositionally biased region" description="Low complexity" evidence="1">
    <location>
        <begin position="67"/>
        <end position="78"/>
    </location>
</feature>
<organism evidence="2 3">
    <name type="scientific">Pycnococcus provasolii</name>
    <dbReference type="NCBI Taxonomy" id="41880"/>
    <lineage>
        <taxon>Eukaryota</taxon>
        <taxon>Viridiplantae</taxon>
        <taxon>Chlorophyta</taxon>
        <taxon>Pseudoscourfieldiophyceae</taxon>
        <taxon>Pseudoscourfieldiales</taxon>
        <taxon>Pycnococcaceae</taxon>
        <taxon>Pycnococcus</taxon>
    </lineage>
</organism>
<reference evidence="2" key="1">
    <citation type="submission" date="2020-10" db="EMBL/GenBank/DDBJ databases">
        <title>Unveiling of a novel bifunctional photoreceptor, Dualchrome1, isolated from a cosmopolitan green alga.</title>
        <authorList>
            <person name="Suzuki S."/>
            <person name="Kawachi M."/>
        </authorList>
    </citation>
    <scope>NUCLEOTIDE SEQUENCE</scope>
    <source>
        <strain evidence="2">NIES 2893</strain>
    </source>
</reference>
<dbReference type="EMBL" id="BNJQ01000007">
    <property type="protein sequence ID" value="GHP04470.1"/>
    <property type="molecule type" value="Genomic_DNA"/>
</dbReference>
<protein>
    <submittedName>
        <fullName evidence="2">Uncharacterized protein</fullName>
    </submittedName>
</protein>
<evidence type="ECO:0000313" key="3">
    <source>
        <dbReference type="Proteomes" id="UP000660262"/>
    </source>
</evidence>
<keyword evidence="3" id="KW-1185">Reference proteome</keyword>
<evidence type="ECO:0000313" key="2">
    <source>
        <dbReference type="EMBL" id="GHP04470.1"/>
    </source>
</evidence>
<comment type="caution">
    <text evidence="2">The sequence shown here is derived from an EMBL/GenBank/DDBJ whole genome shotgun (WGS) entry which is preliminary data.</text>
</comment>
<dbReference type="Proteomes" id="UP000660262">
    <property type="component" value="Unassembled WGS sequence"/>
</dbReference>
<evidence type="ECO:0000256" key="1">
    <source>
        <dbReference type="SAM" id="MobiDB-lite"/>
    </source>
</evidence>
<feature type="region of interest" description="Disordered" evidence="1">
    <location>
        <begin position="457"/>
        <end position="510"/>
    </location>
</feature>
<accession>A0A830HF88</accession>
<dbReference type="AlphaFoldDB" id="A0A830HF88"/>
<name>A0A830HF88_9CHLO</name>
<sequence length="562" mass="59382">MPATTYLAHATAAAATSGVHVTQLRELILEWRLLLQTRGWDALACYSSNLLLNSRRSSLTKATHANQQLQQQQQQQQQRSDDNNDAENNVSDATKNNQKLLSNLSDAILANITCGTNGCRNDAEGQYAQAPITTAPPSTGDAINDEERKRAVKLLASGTGVAASGANIKEMTRAVDADPQLGVLAFVVLTARNMAECTNGDAMALDAHAKLVEAIVEQAGAQTSKHGTSRGTCLVLACASAVLHRAVKKAAAWLGVSAASGMVKAARTAARRAGDDDLHENVVVEALDMCANACTAATRAAVLAACETDDNNNEEEDDNDDDGDDVPLTDAVARATARAARAVAVAMDDEDAAESSAVEDALGKLLCNCARKSLEMLANGSIGAAHVDLAKSLARSAKLLAESWWRRSQTTSRRVWAAAWASLARGEVHSSAKLGAVAEALFATLRANGVEFLPAEKEEELRRSQQEPAGAGAGAGSAGAKRRRRRSRTSDNPFVAAAMDLPRPGASDDDSDFSDLADFIVCKPNRDYKSFIPELEHRSKRKRKQAAAAAASVKSGNQENSG</sequence>
<feature type="region of interest" description="Disordered" evidence="1">
    <location>
        <begin position="533"/>
        <end position="562"/>
    </location>
</feature>
<feature type="region of interest" description="Disordered" evidence="1">
    <location>
        <begin position="62"/>
        <end position="91"/>
    </location>
</feature>
<feature type="compositionally biased region" description="Low complexity" evidence="1">
    <location>
        <begin position="546"/>
        <end position="555"/>
    </location>
</feature>